<evidence type="ECO:0000256" key="4">
    <source>
        <dbReference type="ARBA" id="ARBA00023136"/>
    </source>
</evidence>
<evidence type="ECO:0000313" key="8">
    <source>
        <dbReference type="Proteomes" id="UP000297737"/>
    </source>
</evidence>
<feature type="transmembrane region" description="Helical" evidence="5">
    <location>
        <begin position="238"/>
        <end position="257"/>
    </location>
</feature>
<feature type="transmembrane region" description="Helical" evidence="5">
    <location>
        <begin position="361"/>
        <end position="380"/>
    </location>
</feature>
<feature type="transmembrane region" description="Helical" evidence="5">
    <location>
        <begin position="328"/>
        <end position="349"/>
    </location>
</feature>
<keyword evidence="4 5" id="KW-0472">Membrane</keyword>
<feature type="transmembrane region" description="Helical" evidence="5">
    <location>
        <begin position="209"/>
        <end position="232"/>
    </location>
</feature>
<proteinExistence type="predicted"/>
<dbReference type="PANTHER" id="PTHR11662">
    <property type="entry name" value="SOLUTE CARRIER FAMILY 17"/>
    <property type="match status" value="1"/>
</dbReference>
<accession>A0A4Y9ENX2</accession>
<dbReference type="PROSITE" id="PS50850">
    <property type="entry name" value="MFS"/>
    <property type="match status" value="1"/>
</dbReference>
<organism evidence="7 8">
    <name type="scientific">Glacieibacterium arshaanense</name>
    <dbReference type="NCBI Taxonomy" id="2511025"/>
    <lineage>
        <taxon>Bacteria</taxon>
        <taxon>Pseudomonadati</taxon>
        <taxon>Pseudomonadota</taxon>
        <taxon>Alphaproteobacteria</taxon>
        <taxon>Sphingomonadales</taxon>
        <taxon>Sphingosinicellaceae</taxon>
        <taxon>Glacieibacterium</taxon>
    </lineage>
</organism>
<dbReference type="Gene3D" id="1.20.1250.20">
    <property type="entry name" value="MFS general substrate transporter like domains"/>
    <property type="match status" value="2"/>
</dbReference>
<sequence length="482" mass="50969">MLDGATLRIEHAGLQRHVNTGFHGRLFLAASLLGALMRKATRKLKCGGRKAAMHFVAPVDTLAASLQVPAMARNSPAPLQATLSIGLTVLVGVAVMLNYVDRGAVSIAAPLIKDEMGLSATGYGYAVSAFFWTYVPMLLIAGWLADKISVYWLMAAGVGIWALATLLTGFTGGLVSLVIMRLAMGVGEGVAFPAASKLMARAPDARRGVANIAIAGGLAMGPLVGTLAGGAIMESFGWRPMFFIFGAVTLLWLLPWYRIRHQVDVPLPDEHLAVSATYGQVLRTPSLWAMSAIHFTGTYALYFVIAWLPLFLVKARGYSITDMVLLTSMFYAGQTLAAVMAGVLTDRAIAKGRSPSHVRRYSMIILYTIAAFGVIAIGQVQSTPALVFWLLLTSLCYGANTGFLFSVAQMLAGPASAGRWTGVQSAIGNLAGITGPVITGMIVDKAGYGPAFYLTAAIIIGGVIAFAVGVPRIEPIKWGKRG</sequence>
<evidence type="ECO:0000313" key="7">
    <source>
        <dbReference type="EMBL" id="TFU03420.1"/>
    </source>
</evidence>
<dbReference type="PANTHER" id="PTHR11662:SF399">
    <property type="entry name" value="FI19708P1-RELATED"/>
    <property type="match status" value="1"/>
</dbReference>
<feature type="transmembrane region" description="Helical" evidence="5">
    <location>
        <begin position="78"/>
        <end position="100"/>
    </location>
</feature>
<feature type="transmembrane region" description="Helical" evidence="5">
    <location>
        <begin position="22"/>
        <end position="40"/>
    </location>
</feature>
<evidence type="ECO:0000256" key="2">
    <source>
        <dbReference type="ARBA" id="ARBA00022692"/>
    </source>
</evidence>
<feature type="transmembrane region" description="Helical" evidence="5">
    <location>
        <begin position="151"/>
        <end position="179"/>
    </location>
</feature>
<keyword evidence="8" id="KW-1185">Reference proteome</keyword>
<keyword evidence="3 5" id="KW-1133">Transmembrane helix</keyword>
<dbReference type="GO" id="GO:0022857">
    <property type="term" value="F:transmembrane transporter activity"/>
    <property type="evidence" value="ECO:0007669"/>
    <property type="project" value="InterPro"/>
</dbReference>
<evidence type="ECO:0000259" key="6">
    <source>
        <dbReference type="PROSITE" id="PS50850"/>
    </source>
</evidence>
<keyword evidence="2 5" id="KW-0812">Transmembrane</keyword>
<evidence type="ECO:0000256" key="1">
    <source>
        <dbReference type="ARBA" id="ARBA00004141"/>
    </source>
</evidence>
<reference evidence="7 8" key="1">
    <citation type="submission" date="2019-02" db="EMBL/GenBank/DDBJ databases">
        <title>Polymorphobacter sp. isolated from the lake at the Tibet of China.</title>
        <authorList>
            <person name="Li A."/>
        </authorList>
    </citation>
    <scope>NUCLEOTIDE SEQUENCE [LARGE SCALE GENOMIC DNA]</scope>
    <source>
        <strain evidence="7 8">DJ1R-1</strain>
    </source>
</reference>
<dbReference type="InterPro" id="IPR011701">
    <property type="entry name" value="MFS"/>
</dbReference>
<feature type="transmembrane region" description="Helical" evidence="5">
    <location>
        <begin position="420"/>
        <end position="439"/>
    </location>
</feature>
<protein>
    <submittedName>
        <fullName evidence="7">MFS transporter</fullName>
    </submittedName>
</protein>
<comment type="subcellular location">
    <subcellularLocation>
        <location evidence="1">Membrane</location>
        <topology evidence="1">Multi-pass membrane protein</topology>
    </subcellularLocation>
</comment>
<dbReference type="SUPFAM" id="SSF103473">
    <property type="entry name" value="MFS general substrate transporter"/>
    <property type="match status" value="1"/>
</dbReference>
<feature type="transmembrane region" description="Helical" evidence="5">
    <location>
        <begin position="121"/>
        <end position="145"/>
    </location>
</feature>
<gene>
    <name evidence="7" type="ORF">EUV02_09615</name>
</gene>
<evidence type="ECO:0000256" key="5">
    <source>
        <dbReference type="SAM" id="Phobius"/>
    </source>
</evidence>
<dbReference type="GO" id="GO:0016020">
    <property type="term" value="C:membrane"/>
    <property type="evidence" value="ECO:0007669"/>
    <property type="project" value="UniProtKB-SubCell"/>
</dbReference>
<dbReference type="AlphaFoldDB" id="A0A4Y9ENX2"/>
<dbReference type="EMBL" id="SIHO01000002">
    <property type="protein sequence ID" value="TFU03420.1"/>
    <property type="molecule type" value="Genomic_DNA"/>
</dbReference>
<name>A0A4Y9ENX2_9SPHN</name>
<feature type="transmembrane region" description="Helical" evidence="5">
    <location>
        <begin position="287"/>
        <end position="308"/>
    </location>
</feature>
<dbReference type="Pfam" id="PF07690">
    <property type="entry name" value="MFS_1"/>
    <property type="match status" value="1"/>
</dbReference>
<evidence type="ECO:0000256" key="3">
    <source>
        <dbReference type="ARBA" id="ARBA00022989"/>
    </source>
</evidence>
<dbReference type="CDD" id="cd17319">
    <property type="entry name" value="MFS_ExuT_GudP_like"/>
    <property type="match status" value="1"/>
</dbReference>
<feature type="transmembrane region" description="Helical" evidence="5">
    <location>
        <begin position="386"/>
        <end position="408"/>
    </location>
</feature>
<dbReference type="Proteomes" id="UP000297737">
    <property type="component" value="Unassembled WGS sequence"/>
</dbReference>
<dbReference type="InterPro" id="IPR050382">
    <property type="entry name" value="MFS_Na/Anion_cotransporter"/>
</dbReference>
<dbReference type="OrthoDB" id="9794076at2"/>
<dbReference type="InterPro" id="IPR036259">
    <property type="entry name" value="MFS_trans_sf"/>
</dbReference>
<dbReference type="InterPro" id="IPR020846">
    <property type="entry name" value="MFS_dom"/>
</dbReference>
<feature type="domain" description="Major facilitator superfamily (MFS) profile" evidence="6">
    <location>
        <begin position="87"/>
        <end position="474"/>
    </location>
</feature>
<comment type="caution">
    <text evidence="7">The sequence shown here is derived from an EMBL/GenBank/DDBJ whole genome shotgun (WGS) entry which is preliminary data.</text>
</comment>
<feature type="transmembrane region" description="Helical" evidence="5">
    <location>
        <begin position="451"/>
        <end position="471"/>
    </location>
</feature>